<dbReference type="InterPro" id="IPR003439">
    <property type="entry name" value="ABC_transporter-like_ATP-bd"/>
</dbReference>
<evidence type="ECO:0000259" key="4">
    <source>
        <dbReference type="PROSITE" id="PS50893"/>
    </source>
</evidence>
<evidence type="ECO:0000256" key="1">
    <source>
        <dbReference type="ARBA" id="ARBA00022448"/>
    </source>
</evidence>
<dbReference type="EMBL" id="LZZM01000011">
    <property type="protein sequence ID" value="OOM82422.1"/>
    <property type="molecule type" value="Genomic_DNA"/>
</dbReference>
<dbReference type="InterPro" id="IPR003593">
    <property type="entry name" value="AAA+_ATPase"/>
</dbReference>
<dbReference type="GO" id="GO:0005524">
    <property type="term" value="F:ATP binding"/>
    <property type="evidence" value="ECO:0007669"/>
    <property type="project" value="UniProtKB-KW"/>
</dbReference>
<sequence length="215" mass="24082">MNNEIIVEIKNLSKTIKNTTILNNISVTFEKGKIYGIIGKNGSGKSMLFKAICGLINLSEGEIKVFDETIKDGKFPKETGIIIEHPGFLPQYSGFKNLKFLANIKNIISDEEIRNMISLVGLNPDDARPVKKYSLGMKQRLGIAQAIMEEPKLLILDEPMNALDSEGVNLIREILLKLKDKSVTILLTSHNKEDIDILCDSIYTMDNGILKEWIC</sequence>
<accession>A0A1S8TXV8</accession>
<gene>
    <name evidence="5" type="primary">yxlF_2</name>
    <name evidence="5" type="ORF">CLPUN_01240</name>
</gene>
<keyword evidence="3 5" id="KW-0067">ATP-binding</keyword>
<dbReference type="GO" id="GO:0016887">
    <property type="term" value="F:ATP hydrolysis activity"/>
    <property type="evidence" value="ECO:0007669"/>
    <property type="project" value="InterPro"/>
</dbReference>
<dbReference type="PROSITE" id="PS50893">
    <property type="entry name" value="ABC_TRANSPORTER_2"/>
    <property type="match status" value="1"/>
</dbReference>
<dbReference type="OrthoDB" id="9809205at2"/>
<dbReference type="EC" id="3.6.3.-" evidence="5"/>
<keyword evidence="5" id="KW-0378">Hydrolase</keyword>
<keyword evidence="1" id="KW-0813">Transport</keyword>
<dbReference type="SUPFAM" id="SSF52540">
    <property type="entry name" value="P-loop containing nucleoside triphosphate hydrolases"/>
    <property type="match status" value="1"/>
</dbReference>
<dbReference type="Pfam" id="PF00005">
    <property type="entry name" value="ABC_tran"/>
    <property type="match status" value="1"/>
</dbReference>
<dbReference type="Proteomes" id="UP000190890">
    <property type="component" value="Unassembled WGS sequence"/>
</dbReference>
<dbReference type="AlphaFoldDB" id="A0A1S8TXV8"/>
<dbReference type="RefSeq" id="WP_077845453.1">
    <property type="nucleotide sequence ID" value="NZ_LZZM01000011.1"/>
</dbReference>
<dbReference type="PANTHER" id="PTHR42939">
    <property type="entry name" value="ABC TRANSPORTER ATP-BINDING PROTEIN ALBC-RELATED"/>
    <property type="match status" value="1"/>
</dbReference>
<dbReference type="PROSITE" id="PS00211">
    <property type="entry name" value="ABC_TRANSPORTER_1"/>
    <property type="match status" value="1"/>
</dbReference>
<feature type="domain" description="ABC transporter" evidence="4">
    <location>
        <begin position="7"/>
        <end position="214"/>
    </location>
</feature>
<dbReference type="STRING" id="29367.CLPUN_01240"/>
<evidence type="ECO:0000313" key="5">
    <source>
        <dbReference type="EMBL" id="OOM82422.1"/>
    </source>
</evidence>
<dbReference type="InterPro" id="IPR017871">
    <property type="entry name" value="ABC_transporter-like_CS"/>
</dbReference>
<evidence type="ECO:0000256" key="3">
    <source>
        <dbReference type="ARBA" id="ARBA00022840"/>
    </source>
</evidence>
<dbReference type="PANTHER" id="PTHR42939:SF1">
    <property type="entry name" value="ABC TRANSPORTER ATP-BINDING PROTEIN ALBC-RELATED"/>
    <property type="match status" value="1"/>
</dbReference>
<dbReference type="Gene3D" id="3.40.50.300">
    <property type="entry name" value="P-loop containing nucleotide triphosphate hydrolases"/>
    <property type="match status" value="1"/>
</dbReference>
<keyword evidence="6" id="KW-1185">Reference proteome</keyword>
<reference evidence="5 6" key="1">
    <citation type="submission" date="2016-05" db="EMBL/GenBank/DDBJ databases">
        <title>Microbial solvent formation.</title>
        <authorList>
            <person name="Poehlein A."/>
            <person name="Montoya Solano J.D."/>
            <person name="Flitsch S."/>
            <person name="Krabben P."/>
            <person name="Duerre P."/>
            <person name="Daniel R."/>
        </authorList>
    </citation>
    <scope>NUCLEOTIDE SEQUENCE [LARGE SCALE GENOMIC DNA]</scope>
    <source>
        <strain evidence="5 6">DSM 2619</strain>
    </source>
</reference>
<name>A0A1S8TXV8_9CLOT</name>
<protein>
    <submittedName>
        <fullName evidence="5">Putative ABC transporter ATP-binding protein YxlF</fullName>
        <ecNumber evidence="5">3.6.3.-</ecNumber>
    </submittedName>
</protein>
<evidence type="ECO:0000256" key="2">
    <source>
        <dbReference type="ARBA" id="ARBA00022741"/>
    </source>
</evidence>
<proteinExistence type="predicted"/>
<comment type="caution">
    <text evidence="5">The sequence shown here is derived from an EMBL/GenBank/DDBJ whole genome shotgun (WGS) entry which is preliminary data.</text>
</comment>
<dbReference type="CDD" id="cd03230">
    <property type="entry name" value="ABC_DR_subfamily_A"/>
    <property type="match status" value="1"/>
</dbReference>
<keyword evidence="2" id="KW-0547">Nucleotide-binding</keyword>
<dbReference type="InterPro" id="IPR027417">
    <property type="entry name" value="P-loop_NTPase"/>
</dbReference>
<dbReference type="SMART" id="SM00382">
    <property type="entry name" value="AAA"/>
    <property type="match status" value="1"/>
</dbReference>
<organism evidence="5 6">
    <name type="scientific">Clostridium puniceum</name>
    <dbReference type="NCBI Taxonomy" id="29367"/>
    <lineage>
        <taxon>Bacteria</taxon>
        <taxon>Bacillati</taxon>
        <taxon>Bacillota</taxon>
        <taxon>Clostridia</taxon>
        <taxon>Eubacteriales</taxon>
        <taxon>Clostridiaceae</taxon>
        <taxon>Clostridium</taxon>
    </lineage>
</organism>
<dbReference type="InterPro" id="IPR051782">
    <property type="entry name" value="ABC_Transporter_VariousFunc"/>
</dbReference>
<evidence type="ECO:0000313" key="6">
    <source>
        <dbReference type="Proteomes" id="UP000190890"/>
    </source>
</evidence>